<gene>
    <name evidence="3" type="ORF">FNM00_07045</name>
</gene>
<sequence length="340" mass="36103">MTAPSLGIRVPACRPATEIADFAARVEEMGFDELYIPDSQLLWRDPYMALYGAALQTSRIKLGTAVSNVVTRHPSVVASIARTIAEVAPGRFRLGLGVGNSSVEPVGLRPSKQAELRAGMTQIRGLLEGAEIDFGTRRGRLRDPQPDVPIYMAATGPRNLKLAGEIADGVILLSGVSTPLLERAIGLVREGAAEAGRRPEDVGVVVSAHAMVTDDVERDARILKPICAGIAQQGGGAALASTGIEIDVPSEVPGVYPDLVHAEDWDLAVEVCGQWVSDADAVRFAENFCLFGTAEHIVERIGEAQRLGVTSVFFQHVGSYHLPEQLAADVAGSVLPLLTD</sequence>
<dbReference type="AlphaFoldDB" id="A0A554SD74"/>
<dbReference type="GO" id="GO:0016705">
    <property type="term" value="F:oxidoreductase activity, acting on paired donors, with incorporation or reduction of molecular oxygen"/>
    <property type="evidence" value="ECO:0007669"/>
    <property type="project" value="InterPro"/>
</dbReference>
<feature type="domain" description="Luciferase-like" evidence="2">
    <location>
        <begin position="15"/>
        <end position="310"/>
    </location>
</feature>
<dbReference type="InterPro" id="IPR050564">
    <property type="entry name" value="F420-G6PD/mer"/>
</dbReference>
<dbReference type="Proteomes" id="UP000316988">
    <property type="component" value="Unassembled WGS sequence"/>
</dbReference>
<accession>A0A554SD74</accession>
<proteinExistence type="predicted"/>
<dbReference type="PANTHER" id="PTHR43244:SF1">
    <property type="entry name" value="5,10-METHYLENETETRAHYDROMETHANOPTERIN REDUCTASE"/>
    <property type="match status" value="1"/>
</dbReference>
<dbReference type="PANTHER" id="PTHR43244">
    <property type="match status" value="1"/>
</dbReference>
<evidence type="ECO:0000313" key="3">
    <source>
        <dbReference type="EMBL" id="TSD64297.1"/>
    </source>
</evidence>
<evidence type="ECO:0000259" key="2">
    <source>
        <dbReference type="Pfam" id="PF00296"/>
    </source>
</evidence>
<keyword evidence="1" id="KW-0560">Oxidoreductase</keyword>
<reference evidence="3 4" key="1">
    <citation type="submission" date="2019-07" db="EMBL/GenBank/DDBJ databases">
        <authorList>
            <person name="Zhao L.H."/>
        </authorList>
    </citation>
    <scope>NUCLEOTIDE SEQUENCE [LARGE SCALE GENOMIC DNA]</scope>
    <source>
        <strain evidence="3 4">Co35</strain>
    </source>
</reference>
<dbReference type="Gene3D" id="3.20.20.30">
    <property type="entry name" value="Luciferase-like domain"/>
    <property type="match status" value="1"/>
</dbReference>
<dbReference type="Pfam" id="PF00296">
    <property type="entry name" value="Bac_luciferase"/>
    <property type="match status" value="1"/>
</dbReference>
<dbReference type="InterPro" id="IPR011251">
    <property type="entry name" value="Luciferase-like_dom"/>
</dbReference>
<dbReference type="EMBL" id="VLNT01000004">
    <property type="protein sequence ID" value="TSD64297.1"/>
    <property type="molecule type" value="Genomic_DNA"/>
</dbReference>
<dbReference type="SUPFAM" id="SSF51679">
    <property type="entry name" value="Bacterial luciferase-like"/>
    <property type="match status" value="1"/>
</dbReference>
<evidence type="ECO:0000313" key="4">
    <source>
        <dbReference type="Proteomes" id="UP000316988"/>
    </source>
</evidence>
<dbReference type="OrthoDB" id="7816697at2"/>
<dbReference type="RefSeq" id="WP_143912739.1">
    <property type="nucleotide sequence ID" value="NZ_VLNT01000004.1"/>
</dbReference>
<keyword evidence="4" id="KW-1185">Reference proteome</keyword>
<organism evidence="3 4">
    <name type="scientific">Aeromicrobium piscarium</name>
    <dbReference type="NCBI Taxonomy" id="2590901"/>
    <lineage>
        <taxon>Bacteria</taxon>
        <taxon>Bacillati</taxon>
        <taxon>Actinomycetota</taxon>
        <taxon>Actinomycetes</taxon>
        <taxon>Propionibacteriales</taxon>
        <taxon>Nocardioidaceae</taxon>
        <taxon>Aeromicrobium</taxon>
    </lineage>
</organism>
<name>A0A554SD74_9ACTN</name>
<evidence type="ECO:0000256" key="1">
    <source>
        <dbReference type="ARBA" id="ARBA00023002"/>
    </source>
</evidence>
<comment type="caution">
    <text evidence="3">The sequence shown here is derived from an EMBL/GenBank/DDBJ whole genome shotgun (WGS) entry which is preliminary data.</text>
</comment>
<protein>
    <submittedName>
        <fullName evidence="3">LLM class flavin-dependent oxidoreductase</fullName>
    </submittedName>
</protein>
<dbReference type="InterPro" id="IPR036661">
    <property type="entry name" value="Luciferase-like_sf"/>
</dbReference>
<dbReference type="CDD" id="cd01097">
    <property type="entry name" value="Tetrahydromethanopterin_reductase"/>
    <property type="match status" value="1"/>
</dbReference>